<keyword evidence="6" id="KW-1185">Reference proteome</keyword>
<dbReference type="STRING" id="1765655.AMR74_15170"/>
<organism evidence="5 6">
    <name type="scientific">Halorubrum tropicale</name>
    <dbReference type="NCBI Taxonomy" id="1765655"/>
    <lineage>
        <taxon>Archaea</taxon>
        <taxon>Methanobacteriati</taxon>
        <taxon>Methanobacteriota</taxon>
        <taxon>Stenosarchaea group</taxon>
        <taxon>Halobacteria</taxon>
        <taxon>Halobacteriales</taxon>
        <taxon>Haloferacaceae</taxon>
        <taxon>Halorubrum</taxon>
    </lineage>
</organism>
<comment type="similarity">
    <text evidence="1">Belongs to the TBP family.</text>
</comment>
<keyword evidence="2" id="KW-0677">Repeat</keyword>
<evidence type="ECO:0000256" key="1">
    <source>
        <dbReference type="ARBA" id="ARBA00005560"/>
    </source>
</evidence>
<dbReference type="PANTHER" id="PTHR10126">
    <property type="entry name" value="TATA-BOX BINDING PROTEIN"/>
    <property type="match status" value="1"/>
</dbReference>
<evidence type="ECO:0000256" key="3">
    <source>
        <dbReference type="ARBA" id="ARBA00023125"/>
    </source>
</evidence>
<proteinExistence type="inferred from homology"/>
<name>A0A0M9AQM4_9EURY</name>
<gene>
    <name evidence="5" type="ORF">AMR74_15170</name>
</gene>
<protein>
    <recommendedName>
        <fullName evidence="7">Transcription factor</fullName>
    </recommendedName>
</protein>
<keyword evidence="3" id="KW-0238">DNA-binding</keyword>
<dbReference type="SUPFAM" id="SSF55945">
    <property type="entry name" value="TATA-box binding protein-like"/>
    <property type="match status" value="2"/>
</dbReference>
<dbReference type="PATRIC" id="fig|1705389.3.peg.2257"/>
<dbReference type="Gene3D" id="3.30.310.10">
    <property type="entry name" value="TATA-Binding Protein"/>
    <property type="match status" value="2"/>
</dbReference>
<comment type="caution">
    <text evidence="5">The sequence shown here is derived from an EMBL/GenBank/DDBJ whole genome shotgun (WGS) entry which is preliminary data.</text>
</comment>
<dbReference type="AlphaFoldDB" id="A0A0M9AQM4"/>
<evidence type="ECO:0000313" key="5">
    <source>
        <dbReference type="EMBL" id="KOX95481.1"/>
    </source>
</evidence>
<evidence type="ECO:0000256" key="4">
    <source>
        <dbReference type="ARBA" id="ARBA00023163"/>
    </source>
</evidence>
<dbReference type="EMBL" id="LIST01000007">
    <property type="protein sequence ID" value="KOX95481.1"/>
    <property type="molecule type" value="Genomic_DNA"/>
</dbReference>
<dbReference type="RefSeq" id="WP_053772886.1">
    <property type="nucleotide sequence ID" value="NZ_LIST01000007.1"/>
</dbReference>
<accession>A0A0M9AQM4</accession>
<dbReference type="OrthoDB" id="350539at2157"/>
<evidence type="ECO:0008006" key="7">
    <source>
        <dbReference type="Google" id="ProtNLM"/>
    </source>
</evidence>
<dbReference type="GO" id="GO:0006352">
    <property type="term" value="P:DNA-templated transcription initiation"/>
    <property type="evidence" value="ECO:0007669"/>
    <property type="project" value="InterPro"/>
</dbReference>
<evidence type="ECO:0000256" key="2">
    <source>
        <dbReference type="ARBA" id="ARBA00022737"/>
    </source>
</evidence>
<dbReference type="GO" id="GO:0003677">
    <property type="term" value="F:DNA binding"/>
    <property type="evidence" value="ECO:0007669"/>
    <property type="project" value="UniProtKB-KW"/>
</dbReference>
<keyword evidence="4" id="KW-0804">Transcription</keyword>
<dbReference type="InterPro" id="IPR012295">
    <property type="entry name" value="TBP_dom_sf"/>
</dbReference>
<dbReference type="InterPro" id="IPR000814">
    <property type="entry name" value="TBP"/>
</dbReference>
<dbReference type="Proteomes" id="UP000037747">
    <property type="component" value="Unassembled WGS sequence"/>
</dbReference>
<dbReference type="Pfam" id="PF00352">
    <property type="entry name" value="TBP"/>
    <property type="match status" value="2"/>
</dbReference>
<sequence>MVELASAVGGGKLDRELDLDELAPDIEAEEVRYNPEDYHGIILRFDSEGPAVIIYRSGAFSISGASSLDELHKTFDLFEDLLSDLFGDDVPGYEIGFEVRNLVLVEEYESPEQPLNLSSLSIYLGMENVEYEPEQFPGIFYRPADNPGLFLIFGTGKLVLTGVRDWDTAEQSFEQLRGKLDELYRQSVT</sequence>
<dbReference type="PRINTS" id="PR00686">
    <property type="entry name" value="TIFACTORIID"/>
</dbReference>
<evidence type="ECO:0000313" key="6">
    <source>
        <dbReference type="Proteomes" id="UP000037747"/>
    </source>
</evidence>
<reference evidence="5 6" key="1">
    <citation type="submission" date="2015-08" db="EMBL/GenBank/DDBJ databases">
        <title>Genomes of Isolates from Cabo Rojo, PR.</title>
        <authorList>
            <person name="Sanchez-Nieves R.L."/>
            <person name="Montalvo-Rodriguez R."/>
        </authorList>
    </citation>
    <scope>NUCLEOTIDE SEQUENCE [LARGE SCALE GENOMIC DNA]</scope>
    <source>
        <strain evidence="5 6">5</strain>
    </source>
</reference>